<dbReference type="PANTHER" id="PTHR42852:SF6">
    <property type="entry name" value="THIOL:DISULFIDE INTERCHANGE PROTEIN DSBE"/>
    <property type="match status" value="1"/>
</dbReference>
<gene>
    <name evidence="6" type="ORF">CW360_00110</name>
</gene>
<dbReference type="InterPro" id="IPR050553">
    <property type="entry name" value="Thioredoxin_ResA/DsbE_sf"/>
</dbReference>
<name>A0A2I0CUS7_9PSED</name>
<dbReference type="Proteomes" id="UP000242861">
    <property type="component" value="Unassembled WGS sequence"/>
</dbReference>
<evidence type="ECO:0000256" key="1">
    <source>
        <dbReference type="ARBA" id="ARBA00004196"/>
    </source>
</evidence>
<dbReference type="GO" id="GO:0017004">
    <property type="term" value="P:cytochrome complex assembly"/>
    <property type="evidence" value="ECO:0007669"/>
    <property type="project" value="UniProtKB-KW"/>
</dbReference>
<dbReference type="CDD" id="cd02966">
    <property type="entry name" value="TlpA_like_family"/>
    <property type="match status" value="1"/>
</dbReference>
<evidence type="ECO:0000256" key="2">
    <source>
        <dbReference type="ARBA" id="ARBA00022748"/>
    </source>
</evidence>
<reference evidence="7" key="1">
    <citation type="submission" date="2017-12" db="EMBL/GenBank/DDBJ databases">
        <authorList>
            <person name="Yu X.-Y."/>
        </authorList>
    </citation>
    <scope>NUCLEOTIDE SEQUENCE [LARGE SCALE GENOMIC DNA]</scope>
    <source>
        <strain evidence="7">ZYSR67-Z</strain>
    </source>
</reference>
<dbReference type="Gene3D" id="3.40.30.10">
    <property type="entry name" value="Glutaredoxin"/>
    <property type="match status" value="1"/>
</dbReference>
<dbReference type="InterPro" id="IPR000866">
    <property type="entry name" value="AhpC/TSA"/>
</dbReference>
<sequence>MSVRLRLILAIIIGLLVSGCSDDWGVDQHARKVTAGELEGQWLLINYWAEWCGPCRKEIPELNRLAQHPQAAVQVLGVNYDGVQGEALARQTQALGIEFRVLAEDPAERLQLPRSQALPVTFIVDPQGRLRKQLVGEQTEQGLLGVLAELREQP</sequence>
<dbReference type="Pfam" id="PF00578">
    <property type="entry name" value="AhpC-TSA"/>
    <property type="match status" value="1"/>
</dbReference>
<keyword evidence="4" id="KW-0676">Redox-active center</keyword>
<dbReference type="GO" id="GO:0015036">
    <property type="term" value="F:disulfide oxidoreductase activity"/>
    <property type="evidence" value="ECO:0007669"/>
    <property type="project" value="UniProtKB-ARBA"/>
</dbReference>
<dbReference type="PANTHER" id="PTHR42852">
    <property type="entry name" value="THIOL:DISULFIDE INTERCHANGE PROTEIN DSBE"/>
    <property type="match status" value="1"/>
</dbReference>
<dbReference type="PROSITE" id="PS51352">
    <property type="entry name" value="THIOREDOXIN_2"/>
    <property type="match status" value="1"/>
</dbReference>
<dbReference type="InterPro" id="IPR017937">
    <property type="entry name" value="Thioredoxin_CS"/>
</dbReference>
<feature type="domain" description="Thioredoxin" evidence="5">
    <location>
        <begin position="24"/>
        <end position="152"/>
    </location>
</feature>
<dbReference type="SUPFAM" id="SSF52833">
    <property type="entry name" value="Thioredoxin-like"/>
    <property type="match status" value="1"/>
</dbReference>
<protein>
    <submittedName>
        <fullName evidence="6">Peroxiredoxin</fullName>
    </submittedName>
</protein>
<evidence type="ECO:0000256" key="4">
    <source>
        <dbReference type="ARBA" id="ARBA00023284"/>
    </source>
</evidence>
<dbReference type="GO" id="GO:0016209">
    <property type="term" value="F:antioxidant activity"/>
    <property type="evidence" value="ECO:0007669"/>
    <property type="project" value="InterPro"/>
</dbReference>
<dbReference type="AlphaFoldDB" id="A0A2I0CUS7"/>
<evidence type="ECO:0000259" key="5">
    <source>
        <dbReference type="PROSITE" id="PS51352"/>
    </source>
</evidence>
<dbReference type="InterPro" id="IPR036249">
    <property type="entry name" value="Thioredoxin-like_sf"/>
</dbReference>
<comment type="subcellular location">
    <subcellularLocation>
        <location evidence="1">Cell envelope</location>
    </subcellularLocation>
</comment>
<organism evidence="6 7">
    <name type="scientific">Pseudomonas fluvialis</name>
    <dbReference type="NCBI Taxonomy" id="1793966"/>
    <lineage>
        <taxon>Bacteria</taxon>
        <taxon>Pseudomonadati</taxon>
        <taxon>Pseudomonadota</taxon>
        <taxon>Gammaproteobacteria</taxon>
        <taxon>Pseudomonadales</taxon>
        <taxon>Pseudomonadaceae</taxon>
        <taxon>Pseudomonas</taxon>
    </lineage>
</organism>
<dbReference type="PROSITE" id="PS00194">
    <property type="entry name" value="THIOREDOXIN_1"/>
    <property type="match status" value="1"/>
</dbReference>
<evidence type="ECO:0000313" key="7">
    <source>
        <dbReference type="Proteomes" id="UP000242861"/>
    </source>
</evidence>
<keyword evidence="2" id="KW-0201">Cytochrome c-type biogenesis</keyword>
<proteinExistence type="predicted"/>
<dbReference type="EMBL" id="PIYS01000001">
    <property type="protein sequence ID" value="PKF73321.1"/>
    <property type="molecule type" value="Genomic_DNA"/>
</dbReference>
<evidence type="ECO:0000256" key="3">
    <source>
        <dbReference type="ARBA" id="ARBA00023157"/>
    </source>
</evidence>
<keyword evidence="3" id="KW-1015">Disulfide bond</keyword>
<dbReference type="GO" id="GO:0030313">
    <property type="term" value="C:cell envelope"/>
    <property type="evidence" value="ECO:0007669"/>
    <property type="project" value="UniProtKB-SubCell"/>
</dbReference>
<dbReference type="PROSITE" id="PS51257">
    <property type="entry name" value="PROKAR_LIPOPROTEIN"/>
    <property type="match status" value="1"/>
</dbReference>
<comment type="caution">
    <text evidence="6">The sequence shown here is derived from an EMBL/GenBank/DDBJ whole genome shotgun (WGS) entry which is preliminary data.</text>
</comment>
<evidence type="ECO:0000313" key="6">
    <source>
        <dbReference type="EMBL" id="PKF73321.1"/>
    </source>
</evidence>
<dbReference type="RefSeq" id="WP_101192317.1">
    <property type="nucleotide sequence ID" value="NZ_JAYRKZ010000010.1"/>
</dbReference>
<dbReference type="InterPro" id="IPR013766">
    <property type="entry name" value="Thioredoxin_domain"/>
</dbReference>
<accession>A0A2I0CUS7</accession>